<dbReference type="GO" id="GO:0008033">
    <property type="term" value="P:tRNA processing"/>
    <property type="evidence" value="ECO:0007669"/>
    <property type="project" value="UniProtKB-KW"/>
</dbReference>
<evidence type="ECO:0000313" key="6">
    <source>
        <dbReference type="EMBL" id="USF88618.1"/>
    </source>
</evidence>
<dbReference type="InterPro" id="IPR036820">
    <property type="entry name" value="Archease_dom_sf"/>
</dbReference>
<dbReference type="SUPFAM" id="SSF69819">
    <property type="entry name" value="MTH1598-like"/>
    <property type="match status" value="1"/>
</dbReference>
<dbReference type="RefSeq" id="WP_005965077.1">
    <property type="nucleotide sequence ID" value="NZ_CP090569.1"/>
</dbReference>
<protein>
    <submittedName>
        <fullName evidence="6">Archease</fullName>
    </submittedName>
</protein>
<dbReference type="PANTHER" id="PTHR12682">
    <property type="entry name" value="ARCHEASE"/>
    <property type="match status" value="1"/>
</dbReference>
<keyword evidence="4" id="KW-0106">Calcium</keyword>
<evidence type="ECO:0000256" key="1">
    <source>
        <dbReference type="ARBA" id="ARBA00007963"/>
    </source>
</evidence>
<dbReference type="Pfam" id="PF01951">
    <property type="entry name" value="Archease"/>
    <property type="match status" value="1"/>
</dbReference>
<dbReference type="Proteomes" id="UP001056649">
    <property type="component" value="Chromosome"/>
</dbReference>
<comment type="similarity">
    <text evidence="1">Belongs to the archease family.</text>
</comment>
<evidence type="ECO:0000313" key="7">
    <source>
        <dbReference type="Proteomes" id="UP001056649"/>
    </source>
</evidence>
<evidence type="ECO:0000259" key="5">
    <source>
        <dbReference type="Pfam" id="PF01951"/>
    </source>
</evidence>
<sequence length="143" mass="16066">MKESSVPAWEHFYHVADIGVRGSGYTLAEAFEQAALAMTAVIVEPDTVAGSETIELNVSAPDEELLLTEWLNALIYEMATRHMLFTRFQVKICDHELQGKAWGEPIDIARHQPVVEIKGATFTELRVWLDEDGLWHAQCVVDV</sequence>
<organism evidence="6 7">
    <name type="scientific">Candidatus Endoriftia persephonae</name>
    <dbReference type="NCBI Taxonomy" id="393765"/>
    <lineage>
        <taxon>Bacteria</taxon>
        <taxon>Pseudomonadati</taxon>
        <taxon>Pseudomonadota</taxon>
        <taxon>Gammaproteobacteria</taxon>
        <taxon>Chromatiales</taxon>
        <taxon>Sedimenticolaceae</taxon>
        <taxon>Candidatus Endoriftia</taxon>
    </lineage>
</organism>
<keyword evidence="2" id="KW-0819">tRNA processing</keyword>
<dbReference type="Gene3D" id="3.55.10.10">
    <property type="entry name" value="Archease domain"/>
    <property type="match status" value="1"/>
</dbReference>
<feature type="domain" description="Archease" evidence="5">
    <location>
        <begin position="9"/>
        <end position="143"/>
    </location>
</feature>
<keyword evidence="7" id="KW-1185">Reference proteome</keyword>
<dbReference type="AlphaFoldDB" id="A0A9J7A0V5"/>
<evidence type="ECO:0000256" key="2">
    <source>
        <dbReference type="ARBA" id="ARBA00022694"/>
    </source>
</evidence>
<evidence type="ECO:0000256" key="4">
    <source>
        <dbReference type="ARBA" id="ARBA00022837"/>
    </source>
</evidence>
<dbReference type="InterPro" id="IPR023572">
    <property type="entry name" value="Archease_dom"/>
</dbReference>
<dbReference type="EMBL" id="CP090569">
    <property type="protein sequence ID" value="USF88618.1"/>
    <property type="molecule type" value="Genomic_DNA"/>
</dbReference>
<dbReference type="InterPro" id="IPR002804">
    <property type="entry name" value="Archease"/>
</dbReference>
<name>A0A9J7A0V5_9GAMM</name>
<dbReference type="KEGG" id="eps:L0Y14_05140"/>
<reference evidence="6" key="1">
    <citation type="journal article" date="2022" name="Mol. Ecol. Resour.">
        <title>The complete and closed genome of the facultative generalist Candidatus Endoriftia persephone from deep-sea hydrothermal vents.</title>
        <authorList>
            <person name="de Oliveira A.L."/>
            <person name="Srivastava A."/>
            <person name="Espada-Hinojosa S."/>
            <person name="Bright M."/>
        </authorList>
    </citation>
    <scope>NUCLEOTIDE SEQUENCE</scope>
    <source>
        <strain evidence="6">Tica-EPR-9o50.N</strain>
    </source>
</reference>
<keyword evidence="3" id="KW-0479">Metal-binding</keyword>
<gene>
    <name evidence="6" type="ORF">L0Y14_05140</name>
</gene>
<dbReference type="GO" id="GO:0046872">
    <property type="term" value="F:metal ion binding"/>
    <property type="evidence" value="ECO:0007669"/>
    <property type="project" value="UniProtKB-KW"/>
</dbReference>
<dbReference type="PANTHER" id="PTHR12682:SF11">
    <property type="entry name" value="PROTEIN ARCHEASE"/>
    <property type="match status" value="1"/>
</dbReference>
<accession>A0A9J7A0V5</accession>
<evidence type="ECO:0000256" key="3">
    <source>
        <dbReference type="ARBA" id="ARBA00022723"/>
    </source>
</evidence>
<proteinExistence type="inferred from homology"/>